<proteinExistence type="inferred from homology"/>
<sequence>MGTNPLFEFFKREPFIAIVLVLMSVSGLMVIIERIIAFNKFGSTSSGLMTEALDLVKAGRDNEALRAVNDQPGPVAAIARVVLSNAKRPVHEVERLVQEAAEEYFLALEKYLPVLDTITTLSPLWGLFGTIIGMIQVFVQYAAANDDKTKQAILPSVGTALYATAGGILIAIVSFIAYNYFASRRLRIIAESEQAATKLINALEARGTFAR</sequence>
<dbReference type="GO" id="GO:0017038">
    <property type="term" value="P:protein import"/>
    <property type="evidence" value="ECO:0007669"/>
    <property type="project" value="TreeGrafter"/>
</dbReference>
<comment type="subcellular location">
    <subcellularLocation>
        <location evidence="1">Cell membrane</location>
        <topology evidence="1">Multi-pass membrane protein</topology>
    </subcellularLocation>
    <subcellularLocation>
        <location evidence="8">Membrane</location>
        <topology evidence="8">Multi-pass membrane protein</topology>
    </subcellularLocation>
</comment>
<keyword evidence="7 9" id="KW-0472">Membrane</keyword>
<feature type="transmembrane region" description="Helical" evidence="9">
    <location>
        <begin position="159"/>
        <end position="181"/>
    </location>
</feature>
<feature type="transmembrane region" description="Helical" evidence="9">
    <location>
        <begin position="15"/>
        <end position="36"/>
    </location>
</feature>
<evidence type="ECO:0000256" key="1">
    <source>
        <dbReference type="ARBA" id="ARBA00004651"/>
    </source>
</evidence>
<organism evidence="11 12">
    <name type="scientific">Armatimonas rosea</name>
    <dbReference type="NCBI Taxonomy" id="685828"/>
    <lineage>
        <taxon>Bacteria</taxon>
        <taxon>Bacillati</taxon>
        <taxon>Armatimonadota</taxon>
        <taxon>Armatimonadia</taxon>
        <taxon>Armatimonadales</taxon>
        <taxon>Armatimonadaceae</taxon>
        <taxon>Armatimonas</taxon>
    </lineage>
</organism>
<keyword evidence="2 8" id="KW-0813">Transport</keyword>
<dbReference type="AlphaFoldDB" id="A0A7W9SUY6"/>
<keyword evidence="5 8" id="KW-0653">Protein transport</keyword>
<gene>
    <name evidence="11" type="ORF">HNQ39_004525</name>
</gene>
<feature type="domain" description="MotA/TolQ/ExbB proton channel" evidence="10">
    <location>
        <begin position="84"/>
        <end position="193"/>
    </location>
</feature>
<dbReference type="Proteomes" id="UP000520814">
    <property type="component" value="Unassembled WGS sequence"/>
</dbReference>
<dbReference type="InterPro" id="IPR002898">
    <property type="entry name" value="MotA_ExbB_proton_chnl"/>
</dbReference>
<dbReference type="GO" id="GO:0005886">
    <property type="term" value="C:plasma membrane"/>
    <property type="evidence" value="ECO:0007669"/>
    <property type="project" value="UniProtKB-SubCell"/>
</dbReference>
<dbReference type="InterPro" id="IPR050790">
    <property type="entry name" value="ExbB/TolQ_transport"/>
</dbReference>
<keyword evidence="3" id="KW-1003">Cell membrane</keyword>
<keyword evidence="4 9" id="KW-0812">Transmembrane</keyword>
<reference evidence="11 12" key="1">
    <citation type="submission" date="2020-08" db="EMBL/GenBank/DDBJ databases">
        <title>Genomic Encyclopedia of Type Strains, Phase IV (KMG-IV): sequencing the most valuable type-strain genomes for metagenomic binning, comparative biology and taxonomic classification.</title>
        <authorList>
            <person name="Goeker M."/>
        </authorList>
    </citation>
    <scope>NUCLEOTIDE SEQUENCE [LARGE SCALE GENOMIC DNA]</scope>
    <source>
        <strain evidence="11 12">DSM 23562</strain>
    </source>
</reference>
<evidence type="ECO:0000256" key="5">
    <source>
        <dbReference type="ARBA" id="ARBA00022927"/>
    </source>
</evidence>
<protein>
    <submittedName>
        <fullName evidence="11">Biopolymer transport protein ExbB</fullName>
    </submittedName>
</protein>
<dbReference type="EMBL" id="JACHGW010000004">
    <property type="protein sequence ID" value="MBB6052704.1"/>
    <property type="molecule type" value="Genomic_DNA"/>
</dbReference>
<accession>A0A7W9SUY6</accession>
<evidence type="ECO:0000313" key="12">
    <source>
        <dbReference type="Proteomes" id="UP000520814"/>
    </source>
</evidence>
<dbReference type="Pfam" id="PF01618">
    <property type="entry name" value="MotA_ExbB"/>
    <property type="match status" value="1"/>
</dbReference>
<keyword evidence="6 9" id="KW-1133">Transmembrane helix</keyword>
<evidence type="ECO:0000256" key="9">
    <source>
        <dbReference type="SAM" id="Phobius"/>
    </source>
</evidence>
<evidence type="ECO:0000259" key="10">
    <source>
        <dbReference type="Pfam" id="PF01618"/>
    </source>
</evidence>
<comment type="caution">
    <text evidence="11">The sequence shown here is derived from an EMBL/GenBank/DDBJ whole genome shotgun (WGS) entry which is preliminary data.</text>
</comment>
<evidence type="ECO:0000313" key="11">
    <source>
        <dbReference type="EMBL" id="MBB6052704.1"/>
    </source>
</evidence>
<evidence type="ECO:0000256" key="7">
    <source>
        <dbReference type="ARBA" id="ARBA00023136"/>
    </source>
</evidence>
<feature type="transmembrane region" description="Helical" evidence="9">
    <location>
        <begin position="118"/>
        <end position="139"/>
    </location>
</feature>
<evidence type="ECO:0000256" key="3">
    <source>
        <dbReference type="ARBA" id="ARBA00022475"/>
    </source>
</evidence>
<evidence type="ECO:0000256" key="8">
    <source>
        <dbReference type="RuleBase" id="RU004057"/>
    </source>
</evidence>
<name>A0A7W9SUY6_ARMRO</name>
<dbReference type="PANTHER" id="PTHR30625:SF15">
    <property type="entry name" value="BIOPOLYMER TRANSPORT PROTEIN EXBB"/>
    <property type="match status" value="1"/>
</dbReference>
<comment type="similarity">
    <text evidence="8">Belongs to the exbB/tolQ family.</text>
</comment>
<evidence type="ECO:0000256" key="4">
    <source>
        <dbReference type="ARBA" id="ARBA00022692"/>
    </source>
</evidence>
<dbReference type="RefSeq" id="WP_184202235.1">
    <property type="nucleotide sequence ID" value="NZ_JACHGW010000004.1"/>
</dbReference>
<evidence type="ECO:0000256" key="6">
    <source>
        <dbReference type="ARBA" id="ARBA00022989"/>
    </source>
</evidence>
<dbReference type="PANTHER" id="PTHR30625">
    <property type="entry name" value="PROTEIN TOLQ"/>
    <property type="match status" value="1"/>
</dbReference>
<evidence type="ECO:0000256" key="2">
    <source>
        <dbReference type="ARBA" id="ARBA00022448"/>
    </source>
</evidence>
<keyword evidence="12" id="KW-1185">Reference proteome</keyword>